<evidence type="ECO:0000313" key="2">
    <source>
        <dbReference type="Proteomes" id="UP001430679"/>
    </source>
</evidence>
<name>A0ABS8MIS9_9FLAO</name>
<dbReference type="PANTHER" id="PTHR36057">
    <property type="match status" value="1"/>
</dbReference>
<sequence length="266" mass="30226">MKNTLLISALIALSVLFSLNCFMFPDSYEELSGKLKSEKIEIQTSTNKGFAVVELFTSEGCSSCPPADELMAKLQIENKDKNIYFLAYHVDYWDRLGWKDQFSSNEFTVRQQQYQKWLNLYVMYTPQFIINGTTEFAGYNEITLSKKISDALATQQTSNLELSAQSDKDSLAIHFKTNLLEKNTNLFIATIQKEAISKVARGENKGNTLQHVQIVRQLKSFVLNEKEGNIAIEKSKNFNTKDWELIGFIQNTSTGKIAIVTKADLQ</sequence>
<dbReference type="SUPFAM" id="SSF52833">
    <property type="entry name" value="Thioredoxin-like"/>
    <property type="match status" value="1"/>
</dbReference>
<evidence type="ECO:0000313" key="1">
    <source>
        <dbReference type="EMBL" id="MCC9065400.1"/>
    </source>
</evidence>
<dbReference type="InterPro" id="IPR010634">
    <property type="entry name" value="DUF1223"/>
</dbReference>
<gene>
    <name evidence="1" type="ORF">LNP81_20555</name>
</gene>
<proteinExistence type="predicted"/>
<dbReference type="Proteomes" id="UP001430679">
    <property type="component" value="Unassembled WGS sequence"/>
</dbReference>
<dbReference type="InterPro" id="IPR036249">
    <property type="entry name" value="Thioredoxin-like_sf"/>
</dbReference>
<accession>A0ABS8MIS9</accession>
<comment type="caution">
    <text evidence="1">The sequence shown here is derived from an EMBL/GenBank/DDBJ whole genome shotgun (WGS) entry which is preliminary data.</text>
</comment>
<protein>
    <submittedName>
        <fullName evidence="1">DUF1223 domain-containing protein</fullName>
    </submittedName>
</protein>
<dbReference type="PANTHER" id="PTHR36057:SF1">
    <property type="entry name" value="LIPOPROTEIN LIPID ATTACHMENT SITE-LIKE PROTEIN, PUTATIVE (DUF1223)-RELATED"/>
    <property type="match status" value="1"/>
</dbReference>
<dbReference type="Pfam" id="PF06764">
    <property type="entry name" value="DUF1223"/>
    <property type="match status" value="1"/>
</dbReference>
<reference evidence="1" key="1">
    <citation type="submission" date="2021-11" db="EMBL/GenBank/DDBJ databases">
        <title>Description of novel Flavobacterium species.</title>
        <authorList>
            <person name="Saticioglu I.B."/>
            <person name="Ay H."/>
            <person name="Altun S."/>
            <person name="Duman M."/>
        </authorList>
    </citation>
    <scope>NUCLEOTIDE SEQUENCE</scope>
    <source>
        <strain evidence="1">F-30</strain>
    </source>
</reference>
<keyword evidence="2" id="KW-1185">Reference proteome</keyword>
<dbReference type="RefSeq" id="WP_230039087.1">
    <property type="nucleotide sequence ID" value="NZ_JAJJMM010000001.1"/>
</dbReference>
<organism evidence="1 2">
    <name type="scientific">Flavobacterium piscisymbiosum</name>
    <dbReference type="NCBI Taxonomy" id="2893753"/>
    <lineage>
        <taxon>Bacteria</taxon>
        <taxon>Pseudomonadati</taxon>
        <taxon>Bacteroidota</taxon>
        <taxon>Flavobacteriia</taxon>
        <taxon>Flavobacteriales</taxon>
        <taxon>Flavobacteriaceae</taxon>
        <taxon>Flavobacterium</taxon>
    </lineage>
</organism>
<dbReference type="EMBL" id="JAJJMM010000001">
    <property type="protein sequence ID" value="MCC9065400.1"/>
    <property type="molecule type" value="Genomic_DNA"/>
</dbReference>
<dbReference type="Gene3D" id="3.40.30.10">
    <property type="entry name" value="Glutaredoxin"/>
    <property type="match status" value="1"/>
</dbReference>